<protein>
    <submittedName>
        <fullName evidence="1">Uncharacterized protein</fullName>
    </submittedName>
</protein>
<dbReference type="OrthoDB" id="3222453at2759"/>
<evidence type="ECO:0000313" key="1">
    <source>
        <dbReference type="EMBL" id="ESK92623.1"/>
    </source>
</evidence>
<dbReference type="Proteomes" id="UP000017559">
    <property type="component" value="Unassembled WGS sequence"/>
</dbReference>
<comment type="caution">
    <text evidence="1">The sequence shown here is derived from an EMBL/GenBank/DDBJ whole genome shotgun (WGS) entry which is preliminary data.</text>
</comment>
<dbReference type="AlphaFoldDB" id="V2X0K3"/>
<organism evidence="1 2">
    <name type="scientific">Moniliophthora roreri (strain MCA 2997)</name>
    <name type="common">Cocoa frosty pod rot fungus</name>
    <name type="synonym">Crinipellis roreri</name>
    <dbReference type="NCBI Taxonomy" id="1381753"/>
    <lineage>
        <taxon>Eukaryota</taxon>
        <taxon>Fungi</taxon>
        <taxon>Dikarya</taxon>
        <taxon>Basidiomycota</taxon>
        <taxon>Agaricomycotina</taxon>
        <taxon>Agaricomycetes</taxon>
        <taxon>Agaricomycetidae</taxon>
        <taxon>Agaricales</taxon>
        <taxon>Marasmiineae</taxon>
        <taxon>Marasmiaceae</taxon>
        <taxon>Moniliophthora</taxon>
    </lineage>
</organism>
<evidence type="ECO:0000313" key="2">
    <source>
        <dbReference type="Proteomes" id="UP000017559"/>
    </source>
</evidence>
<dbReference type="HOGENOM" id="CLU_021108_3_0_1"/>
<dbReference type="KEGG" id="mrr:Moror_4336"/>
<keyword evidence="2" id="KW-1185">Reference proteome</keyword>
<dbReference type="EMBL" id="AWSO01000270">
    <property type="protein sequence ID" value="ESK92623.1"/>
    <property type="molecule type" value="Genomic_DNA"/>
</dbReference>
<accession>V2X0K3</accession>
<sequence length="529" mass="59471">MATIQDAHAFTMNTRDVNHVGGDMHTHYHSHSHTARPPQLHLSIYPEADSWDAPTRMTYQPPIIPSSTDPSLPSSLRYSLLMFQEKRGYPLWFPEPNTQLPSEYKEEGLRIGDVGIVHHDEPFDFLFNITYPADHPINYRGVPPGFTQLLPQDLEINQVAGYRANDSHAARPIDAFSKDRVPDEELGLGINRSYQFIPRKREGALLVLPEGSSFATLKTKGDFLTYAKEHANEWFTYATKRRGRIFPSQSNPSLYLITGWEKCSSWGVSSLHIPPSTGRLDSVKLAFNAYCGGAYYNWGHVTQCDESRCHPTSMPNGFFGESRQNQSVFVRGFKISKRRRKEKVKVRDITATTVDAAKILDLPPGTSASGSSYHPSSTSISSSIHGYRYSSGGYTRATTLTHPEEEITIDDRSTQGRMTFHPCDVINHFLHEVTLNTGSECDIAISHDNDWISSLDEIAGSGAIPLNSSDFFIDLCRNLRLVIDNNVVYTKQISVVRPPELLLRALQQSSGNNIMVVLEKKVYHRDHSE</sequence>
<reference evidence="1 2" key="1">
    <citation type="journal article" date="2014" name="BMC Genomics">
        <title>Genome and secretome analysis of the hemibiotrophic fungal pathogen, Moniliophthora roreri, which causes frosty pod rot disease of cacao: mechanisms of the biotrophic and necrotrophic phases.</title>
        <authorList>
            <person name="Meinhardt L.W."/>
            <person name="Costa G.G.L."/>
            <person name="Thomazella D.P.T."/>
            <person name="Teixeira P.J.P.L."/>
            <person name="Carazzolle M.F."/>
            <person name="Schuster S.C."/>
            <person name="Carlson J.E."/>
            <person name="Guiltinan M.J."/>
            <person name="Mieczkowski P."/>
            <person name="Farmer A."/>
            <person name="Ramaraj T."/>
            <person name="Crozier J."/>
            <person name="Davis R.E."/>
            <person name="Shao J."/>
            <person name="Melnick R.L."/>
            <person name="Pereira G.A.G."/>
            <person name="Bailey B.A."/>
        </authorList>
    </citation>
    <scope>NUCLEOTIDE SEQUENCE [LARGE SCALE GENOMIC DNA]</scope>
    <source>
        <strain evidence="1 2">MCA 2997</strain>
    </source>
</reference>
<gene>
    <name evidence="1" type="ORF">Moror_4336</name>
</gene>
<name>V2X0K3_MONRO</name>
<proteinExistence type="predicted"/>